<gene>
    <name evidence="1" type="ORF">Kuja_0980</name>
</gene>
<dbReference type="Proteomes" id="UP000433471">
    <property type="component" value="Segment"/>
</dbReference>
<keyword evidence="2" id="KW-1185">Reference proteome</keyword>
<reference evidence="1 2" key="1">
    <citation type="submission" date="2019-11" db="EMBL/GenBank/DDBJ databases">
        <title>Characterization of a novel member of the family Ackermannviridae.</title>
        <authorList>
            <person name="Maina A.N."/>
            <person name="Mwaura F.B."/>
            <person name="Jumba M."/>
        </authorList>
    </citation>
    <scope>NUCLEOTIDE SEQUENCE [LARGE SCALE GENOMIC DNA]</scope>
</reference>
<evidence type="ECO:0000313" key="1">
    <source>
        <dbReference type="EMBL" id="QGZ16089.1"/>
    </source>
</evidence>
<organism evidence="1 2">
    <name type="scientific">Vibrio phage vB_VchM_Kuja</name>
    <dbReference type="NCBI Taxonomy" id="2686437"/>
    <lineage>
        <taxon>Viruses</taxon>
        <taxon>Duplodnaviria</taxon>
        <taxon>Heunggongvirae</taxon>
        <taxon>Uroviricota</taxon>
        <taxon>Caudoviricetes</taxon>
        <taxon>Pantevenvirales</taxon>
        <taxon>Ackermannviridae</taxon>
        <taxon>Kujavirus</taxon>
        <taxon>Kujavirus kuja</taxon>
    </lineage>
</organism>
<accession>A0A6B9J9F2</accession>
<proteinExistence type="predicted"/>
<protein>
    <submittedName>
        <fullName evidence="1">Uncharacterized protein</fullName>
    </submittedName>
</protein>
<name>A0A6B9J9F2_9CAUD</name>
<sequence>MSSLVNKIVGLFYEKPSTHYIEHTMETHLSVSVSETIKTQMQKGRDKGYHSWWHNQRCTKEDLHLSLQNAVDRGDYSTAMIFSAMLEFRAKHELEQVVVNPFEILSQTKFVLNRLRVNMYSDNLEYLQHVYEAYILNQDSMISDDFVMDNGETTFADMLVTKLIENKLLAKPYHIIFVGVPHTANDLTLTGNWDVIPQGEVYPVEEDRMIIDHSGIEYHIDDSISTFIFQKSTEGANVVLGGHNLPYFIDVLCDDGRKNDLYLVYTGDTNDRESVFNKNKYVFMGKHKLTETKNKYSFRGEPCQAVFL</sequence>
<evidence type="ECO:0000313" key="2">
    <source>
        <dbReference type="Proteomes" id="UP000433471"/>
    </source>
</evidence>
<dbReference type="EMBL" id="MN718199">
    <property type="protein sequence ID" value="QGZ16089.1"/>
    <property type="molecule type" value="Genomic_DNA"/>
</dbReference>